<keyword evidence="2" id="KW-1015">Disulfide bond</keyword>
<dbReference type="SMART" id="SM00020">
    <property type="entry name" value="Tryp_SPc"/>
    <property type="match status" value="1"/>
</dbReference>
<dbReference type="OrthoDB" id="5775647at2759"/>
<dbReference type="PROSITE" id="PS00135">
    <property type="entry name" value="TRYPSIN_SER"/>
    <property type="match status" value="1"/>
</dbReference>
<dbReference type="Proteomes" id="UP000322000">
    <property type="component" value="Chromosome 26"/>
</dbReference>
<evidence type="ECO:0000256" key="4">
    <source>
        <dbReference type="ARBA" id="ARBA00024195"/>
    </source>
</evidence>
<dbReference type="FunCoup" id="A0A7E5WU91">
    <property type="interactions" value="7"/>
</dbReference>
<dbReference type="InterPro" id="IPR033116">
    <property type="entry name" value="TRYPSIN_SER"/>
</dbReference>
<dbReference type="AlphaFoldDB" id="A0A7E5WU91"/>
<feature type="domain" description="Peptidase S1" evidence="7">
    <location>
        <begin position="139"/>
        <end position="387"/>
    </location>
</feature>
<dbReference type="GO" id="GO:0004252">
    <property type="term" value="F:serine-type endopeptidase activity"/>
    <property type="evidence" value="ECO:0007669"/>
    <property type="project" value="InterPro"/>
</dbReference>
<feature type="signal peptide" evidence="6">
    <location>
        <begin position="1"/>
        <end position="17"/>
    </location>
</feature>
<evidence type="ECO:0000313" key="9">
    <source>
        <dbReference type="RefSeq" id="XP_026744119.1"/>
    </source>
</evidence>
<keyword evidence="8" id="KW-1185">Reference proteome</keyword>
<feature type="chain" id="PRO_5028925080" evidence="6">
    <location>
        <begin position="18"/>
        <end position="388"/>
    </location>
</feature>
<evidence type="ECO:0000256" key="2">
    <source>
        <dbReference type="ARBA" id="ARBA00023157"/>
    </source>
</evidence>
<dbReference type="InterPro" id="IPR018114">
    <property type="entry name" value="TRYPSIN_HIS"/>
</dbReference>
<sequence length="388" mass="43175">MLVFVLIFGLFAVYVNSQDPEACVHHGNGQSGKCLPVEKCPSAKRDERFHIKKQFCSTNGTSDIKRVCCLDEEEYGTDLIKFIDSDEECMNLKVLNREPKVPSQGRKALEKCLLYQRTVIKCNATSVKTPCYFEPEIHTVGGGGVNAFEGEFPHMALLGYGKIFSETEFNCGGSLISDRFVLTAGHCTRALNVGNVTIAVFGLLSLKQTPSKRNIYGVKNIIKHPMYKPPKKYHDIALLEMDRLVTLDKFVVPACLHVGDLVDDSRAYATGWGYLGYNQDRAAVLQNIPLWKVPHDTCSLKFSPYKRHLPDGIVDASQMCYGDDGTPRDTCQGDSGGPIQIKSKNIYCMYIILGVTSFGYTTCATVGYPGVYTRVSNYVPWIESIVWP</sequence>
<dbReference type="GeneID" id="113505546"/>
<dbReference type="InterPro" id="IPR009003">
    <property type="entry name" value="Peptidase_S1_PA"/>
</dbReference>
<comment type="similarity">
    <text evidence="4">Belongs to the peptidase S1 family. CLIP subfamily.</text>
</comment>
<dbReference type="KEGG" id="tnl:113505546"/>
<evidence type="ECO:0000256" key="3">
    <source>
        <dbReference type="ARBA" id="ARBA00023180"/>
    </source>
</evidence>
<dbReference type="InterPro" id="IPR043504">
    <property type="entry name" value="Peptidase_S1_PA_chymotrypsin"/>
</dbReference>
<keyword evidence="5" id="KW-0378">Hydrolase</keyword>
<dbReference type="InterPro" id="IPR051333">
    <property type="entry name" value="CLIP_Serine_Protease"/>
</dbReference>
<evidence type="ECO:0000256" key="5">
    <source>
        <dbReference type="RuleBase" id="RU363034"/>
    </source>
</evidence>
<proteinExistence type="inferred from homology"/>
<evidence type="ECO:0000313" key="8">
    <source>
        <dbReference type="Proteomes" id="UP000322000"/>
    </source>
</evidence>
<dbReference type="PANTHER" id="PTHR24260">
    <property type="match status" value="1"/>
</dbReference>
<keyword evidence="5" id="KW-0645">Protease</keyword>
<dbReference type="PROSITE" id="PS00134">
    <property type="entry name" value="TRYPSIN_HIS"/>
    <property type="match status" value="1"/>
</dbReference>
<dbReference type="PROSITE" id="PS50240">
    <property type="entry name" value="TRYPSIN_DOM"/>
    <property type="match status" value="1"/>
</dbReference>
<gene>
    <name evidence="9" type="primary">LOC113505546</name>
</gene>
<protein>
    <submittedName>
        <fullName evidence="9">Serine protease persephone-like</fullName>
    </submittedName>
</protein>
<dbReference type="RefSeq" id="XP_026744119.1">
    <property type="nucleotide sequence ID" value="XM_026888318.1"/>
</dbReference>
<dbReference type="Pfam" id="PF00089">
    <property type="entry name" value="Trypsin"/>
    <property type="match status" value="1"/>
</dbReference>
<name>A0A7E5WU91_TRINI</name>
<organism evidence="8 9">
    <name type="scientific">Trichoplusia ni</name>
    <name type="common">Cabbage looper</name>
    <dbReference type="NCBI Taxonomy" id="7111"/>
    <lineage>
        <taxon>Eukaryota</taxon>
        <taxon>Metazoa</taxon>
        <taxon>Ecdysozoa</taxon>
        <taxon>Arthropoda</taxon>
        <taxon>Hexapoda</taxon>
        <taxon>Insecta</taxon>
        <taxon>Pterygota</taxon>
        <taxon>Neoptera</taxon>
        <taxon>Endopterygota</taxon>
        <taxon>Lepidoptera</taxon>
        <taxon>Glossata</taxon>
        <taxon>Ditrysia</taxon>
        <taxon>Noctuoidea</taxon>
        <taxon>Noctuidae</taxon>
        <taxon>Plusiinae</taxon>
        <taxon>Trichoplusia</taxon>
    </lineage>
</organism>
<dbReference type="FunFam" id="2.40.10.10:FF:000028">
    <property type="entry name" value="Serine protease easter"/>
    <property type="match status" value="1"/>
</dbReference>
<keyword evidence="5" id="KW-0720">Serine protease</keyword>
<dbReference type="InterPro" id="IPR001254">
    <property type="entry name" value="Trypsin_dom"/>
</dbReference>
<evidence type="ECO:0000256" key="6">
    <source>
        <dbReference type="SAM" id="SignalP"/>
    </source>
</evidence>
<dbReference type="PANTHER" id="PTHR24260:SF147">
    <property type="entry name" value="EG:BACR7A4.3 PROTEIN-RELATED"/>
    <property type="match status" value="1"/>
</dbReference>
<keyword evidence="1 6" id="KW-0732">Signal</keyword>
<dbReference type="Gene3D" id="2.40.10.10">
    <property type="entry name" value="Trypsin-like serine proteases"/>
    <property type="match status" value="1"/>
</dbReference>
<keyword evidence="3" id="KW-0325">Glycoprotein</keyword>
<dbReference type="CDD" id="cd00190">
    <property type="entry name" value="Tryp_SPc"/>
    <property type="match status" value="1"/>
</dbReference>
<accession>A0A7E5WU91</accession>
<dbReference type="InParanoid" id="A0A7E5WU91"/>
<reference evidence="9" key="1">
    <citation type="submission" date="2025-08" db="UniProtKB">
        <authorList>
            <consortium name="RefSeq"/>
        </authorList>
    </citation>
    <scope>IDENTIFICATION</scope>
</reference>
<dbReference type="GO" id="GO:0006508">
    <property type="term" value="P:proteolysis"/>
    <property type="evidence" value="ECO:0007669"/>
    <property type="project" value="UniProtKB-KW"/>
</dbReference>
<dbReference type="PRINTS" id="PR00722">
    <property type="entry name" value="CHYMOTRYPSIN"/>
</dbReference>
<evidence type="ECO:0000259" key="7">
    <source>
        <dbReference type="PROSITE" id="PS50240"/>
    </source>
</evidence>
<dbReference type="SUPFAM" id="SSF50494">
    <property type="entry name" value="Trypsin-like serine proteases"/>
    <property type="match status" value="1"/>
</dbReference>
<dbReference type="InterPro" id="IPR001314">
    <property type="entry name" value="Peptidase_S1A"/>
</dbReference>
<evidence type="ECO:0000256" key="1">
    <source>
        <dbReference type="ARBA" id="ARBA00022729"/>
    </source>
</evidence>